<comment type="caution">
    <text evidence="2">The sequence shown here is derived from an EMBL/GenBank/DDBJ whole genome shotgun (WGS) entry which is preliminary data.</text>
</comment>
<feature type="chain" id="PRO_5045605109" evidence="1">
    <location>
        <begin position="19"/>
        <end position="225"/>
    </location>
</feature>
<reference evidence="2" key="1">
    <citation type="submission" date="2023-01" db="EMBL/GenBank/DDBJ databases">
        <title>Sulfurovum sp. zt1-1 genome assembly.</title>
        <authorList>
            <person name="Wang J."/>
        </authorList>
    </citation>
    <scope>NUCLEOTIDE SEQUENCE</scope>
    <source>
        <strain evidence="2">Zt1-1</strain>
    </source>
</reference>
<dbReference type="SUPFAM" id="SSF82185">
    <property type="entry name" value="Histone H3 K4-specific methyltransferase SET7/9 N-terminal domain"/>
    <property type="match status" value="1"/>
</dbReference>
<dbReference type="Pfam" id="PF07661">
    <property type="entry name" value="MORN_2"/>
    <property type="match status" value="6"/>
</dbReference>
<proteinExistence type="predicted"/>
<dbReference type="Gene3D" id="2.20.110.10">
    <property type="entry name" value="Histone H3 K4-specific methyltransferase SET7/9 N-terminal domain"/>
    <property type="match status" value="2"/>
</dbReference>
<evidence type="ECO:0000313" key="3">
    <source>
        <dbReference type="Proteomes" id="UP001169069"/>
    </source>
</evidence>
<dbReference type="InterPro" id="IPR011652">
    <property type="entry name" value="MORN_2"/>
</dbReference>
<dbReference type="EMBL" id="JAQIBD010000002">
    <property type="protein sequence ID" value="MDM5271857.1"/>
    <property type="molecule type" value="Genomic_DNA"/>
</dbReference>
<name>A0ABT7QYE2_9BACT</name>
<dbReference type="RefSeq" id="WP_289413581.1">
    <property type="nucleotide sequence ID" value="NZ_JAQIBD010000002.1"/>
</dbReference>
<gene>
    <name evidence="2" type="ORF">PGH07_06680</name>
</gene>
<protein>
    <submittedName>
        <fullName evidence="2">Toxin-antitoxin system YwqK family antitoxin</fullName>
    </submittedName>
</protein>
<feature type="signal peptide" evidence="1">
    <location>
        <begin position="1"/>
        <end position="18"/>
    </location>
</feature>
<evidence type="ECO:0000313" key="2">
    <source>
        <dbReference type="EMBL" id="MDM5271857.1"/>
    </source>
</evidence>
<accession>A0ABT7QYE2</accession>
<organism evidence="2 3">
    <name type="scientific">Sulfurovum zhangzhouensis</name>
    <dbReference type="NCBI Taxonomy" id="3019067"/>
    <lineage>
        <taxon>Bacteria</taxon>
        <taxon>Pseudomonadati</taxon>
        <taxon>Campylobacterota</taxon>
        <taxon>Epsilonproteobacteria</taxon>
        <taxon>Campylobacterales</taxon>
        <taxon>Sulfurovaceae</taxon>
        <taxon>Sulfurovum</taxon>
    </lineage>
</organism>
<keyword evidence="1" id="KW-0732">Signal</keyword>
<evidence type="ECO:0000256" key="1">
    <source>
        <dbReference type="SAM" id="SignalP"/>
    </source>
</evidence>
<keyword evidence="3" id="KW-1185">Reference proteome</keyword>
<dbReference type="Proteomes" id="UP001169069">
    <property type="component" value="Unassembled WGS sequence"/>
</dbReference>
<sequence>MLSKTLFYSLLLISLSHAELFTEYFENGIIKSEIVYKDGTRTPTEEGIKEGMEKIYHDNGKIAYTVNNIDGKRDGNLNWYDKEGNNIEVMPYKMGKRHGTNKLFYSNGTLKSEVNYINDKKEGIEKFYFSTGALAQESQYINDKKEGEEKEYYEDGSLQSIVTYKNNYKEGTKKWFDKNGKVTKTELYKMDRPVNVMKKIQTPDHTETIEEFKVLDFNPQNRRPE</sequence>